<accession>A0A6A5FYA7</accession>
<name>A0A6A5FYA7_CAERE</name>
<feature type="transmembrane region" description="Helical" evidence="1">
    <location>
        <begin position="78"/>
        <end position="101"/>
    </location>
</feature>
<evidence type="ECO:0000256" key="1">
    <source>
        <dbReference type="SAM" id="Phobius"/>
    </source>
</evidence>
<dbReference type="RefSeq" id="XP_053579133.1">
    <property type="nucleotide sequence ID" value="XM_053735567.1"/>
</dbReference>
<keyword evidence="1" id="KW-1133">Transmembrane helix</keyword>
<dbReference type="GeneID" id="78777722"/>
<comment type="caution">
    <text evidence="2">The sequence shown here is derived from an EMBL/GenBank/DDBJ whole genome shotgun (WGS) entry which is preliminary data.</text>
</comment>
<reference evidence="2 3" key="1">
    <citation type="submission" date="2019-12" db="EMBL/GenBank/DDBJ databases">
        <title>Chromosome-level assembly of the Caenorhabditis remanei genome.</title>
        <authorList>
            <person name="Teterina A.A."/>
            <person name="Willis J.H."/>
            <person name="Phillips P.C."/>
        </authorList>
    </citation>
    <scope>NUCLEOTIDE SEQUENCE [LARGE SCALE GENOMIC DNA]</scope>
    <source>
        <strain evidence="2 3">PX506</strain>
        <tissue evidence="2">Whole organism</tissue>
    </source>
</reference>
<dbReference type="Proteomes" id="UP000483820">
    <property type="component" value="Chromosome X"/>
</dbReference>
<gene>
    <name evidence="2" type="ORF">GCK72_023811</name>
</gene>
<protein>
    <submittedName>
        <fullName evidence="2">Uncharacterized protein</fullName>
    </submittedName>
</protein>
<feature type="transmembrane region" description="Helical" evidence="1">
    <location>
        <begin position="7"/>
        <end position="25"/>
    </location>
</feature>
<evidence type="ECO:0000313" key="3">
    <source>
        <dbReference type="Proteomes" id="UP000483820"/>
    </source>
</evidence>
<proteinExistence type="predicted"/>
<organism evidence="2 3">
    <name type="scientific">Caenorhabditis remanei</name>
    <name type="common">Caenorhabditis vulgaris</name>
    <dbReference type="NCBI Taxonomy" id="31234"/>
    <lineage>
        <taxon>Eukaryota</taxon>
        <taxon>Metazoa</taxon>
        <taxon>Ecdysozoa</taxon>
        <taxon>Nematoda</taxon>
        <taxon>Chromadorea</taxon>
        <taxon>Rhabditida</taxon>
        <taxon>Rhabditina</taxon>
        <taxon>Rhabditomorpha</taxon>
        <taxon>Rhabditoidea</taxon>
        <taxon>Rhabditidae</taxon>
        <taxon>Peloderinae</taxon>
        <taxon>Caenorhabditis</taxon>
    </lineage>
</organism>
<evidence type="ECO:0000313" key="2">
    <source>
        <dbReference type="EMBL" id="KAF1747349.1"/>
    </source>
</evidence>
<sequence>MGRSEDLVASFWLVGIGVIGGSVRGPEVSVVSGSDLSEITVVVSLHLEVEHLGLSSSSLWDEELVEQVENVLADVAELLLDLLAVFLSHLLLLLRSLGLLLNGRDDSPR</sequence>
<dbReference type="CTD" id="78777722"/>
<keyword evidence="1" id="KW-0472">Membrane</keyword>
<dbReference type="KEGG" id="crq:GCK72_023811"/>
<dbReference type="EMBL" id="WUAV01000006">
    <property type="protein sequence ID" value="KAF1747349.1"/>
    <property type="molecule type" value="Genomic_DNA"/>
</dbReference>
<keyword evidence="1" id="KW-0812">Transmembrane</keyword>
<dbReference type="AlphaFoldDB" id="A0A6A5FYA7"/>